<feature type="transmembrane region" description="Helical" evidence="1">
    <location>
        <begin position="21"/>
        <end position="40"/>
    </location>
</feature>
<sequence length="527" mass="54987">MVEMHNQGFWRRLRKDTNGNAMMLTAMAAPAIFGAAGLGIDVAQYYLFQRELQYAVDQAAIAGAWARGNGDSGTYYQTRALQEFNANLSTTSGYSPSVTYAVADYDGKTQNSVVITAAITTNLPFTNFVLGRPTVVAVDAQASFEDLESYTPCLYALNPSASKALWFNGDPTVDAACGVGARSNASDAVRTNGSSGPQNITFAISGGGVSDGMGAFTNSDVVENLEDLVDPFDGVSPPDNATPRSLSCGSTSANWTADETATETSVYRYYQGQSAGKAESSGVINYADAQSPTTTVVTTLNMSFSTEPNNYTSAQTSSGLYKKAGNGPDTIWEEKLSTTDYAYVNKVQTAVNAGAMLPGTYSDFEISCDTVLAGGIYVIDGGPLKVTGNSLTGTGVMFVLKNGAELQITGGTINLTPMSSTELIAAGVSADLADKIEGILIFEDPNSPGSSNSKITGNANVDLNGIIYLPKSDLQLAGTMRASSECLSIFSNTLQLSGTTDLTTLCPPGAKHDVVVGGGGTRVRLVA</sequence>
<dbReference type="Proteomes" id="UP000504693">
    <property type="component" value="Chromosome"/>
</dbReference>
<gene>
    <name evidence="3" type="ORF">HQR01_09730</name>
</gene>
<feature type="domain" description="Putative Flp pilus-assembly TadG-like N-terminal" evidence="2">
    <location>
        <begin position="19"/>
        <end position="66"/>
    </location>
</feature>
<reference evidence="3 4" key="1">
    <citation type="submission" date="2020-05" db="EMBL/GenBank/DDBJ databases">
        <title>Erythrobacter mangrovi sp. nov., isolated from rhizosphere soil of mangrove plant (Kandelia candel).</title>
        <authorList>
            <person name="Ye Y.H."/>
        </authorList>
    </citation>
    <scope>NUCLEOTIDE SEQUENCE [LARGE SCALE GENOMIC DNA]</scope>
    <source>
        <strain evidence="3 4">EB310</strain>
    </source>
</reference>
<dbReference type="RefSeq" id="WP_173214686.1">
    <property type="nucleotide sequence ID" value="NZ_CP053921.1"/>
</dbReference>
<keyword evidence="1" id="KW-0812">Transmembrane</keyword>
<evidence type="ECO:0000256" key="1">
    <source>
        <dbReference type="SAM" id="Phobius"/>
    </source>
</evidence>
<keyword evidence="1" id="KW-0472">Membrane</keyword>
<dbReference type="InterPro" id="IPR028087">
    <property type="entry name" value="Tad_N"/>
</dbReference>
<dbReference type="EMBL" id="CP053921">
    <property type="protein sequence ID" value="QKG71618.1"/>
    <property type="molecule type" value="Genomic_DNA"/>
</dbReference>
<dbReference type="Pfam" id="PF13400">
    <property type="entry name" value="Tad"/>
    <property type="match status" value="1"/>
</dbReference>
<protein>
    <submittedName>
        <fullName evidence="3">Pilus assembly protein</fullName>
    </submittedName>
</protein>
<dbReference type="KEGG" id="emv:HQR01_09730"/>
<evidence type="ECO:0000313" key="3">
    <source>
        <dbReference type="EMBL" id="QKG71618.1"/>
    </source>
</evidence>
<keyword evidence="4" id="KW-1185">Reference proteome</keyword>
<proteinExistence type="predicted"/>
<dbReference type="AlphaFoldDB" id="A0A7D3XI77"/>
<keyword evidence="1" id="KW-1133">Transmembrane helix</keyword>
<evidence type="ECO:0000313" key="4">
    <source>
        <dbReference type="Proteomes" id="UP000504693"/>
    </source>
</evidence>
<name>A0A7D3XI77_9SPHN</name>
<accession>A0A7D3XI77</accession>
<organism evidence="3 4">
    <name type="scientific">Erythrobacter mangrovi</name>
    <dbReference type="NCBI Taxonomy" id="2739433"/>
    <lineage>
        <taxon>Bacteria</taxon>
        <taxon>Pseudomonadati</taxon>
        <taxon>Pseudomonadota</taxon>
        <taxon>Alphaproteobacteria</taxon>
        <taxon>Sphingomonadales</taxon>
        <taxon>Erythrobacteraceae</taxon>
        <taxon>Erythrobacter/Porphyrobacter group</taxon>
        <taxon>Erythrobacter</taxon>
    </lineage>
</organism>
<evidence type="ECO:0000259" key="2">
    <source>
        <dbReference type="Pfam" id="PF13400"/>
    </source>
</evidence>